<dbReference type="PANTHER" id="PTHR30037:SF3">
    <property type="entry name" value="BLR0857 PROTEIN"/>
    <property type="match status" value="1"/>
</dbReference>
<organism evidence="1 2">
    <name type="scientific">Salipiger abyssi</name>
    <dbReference type="NCBI Taxonomy" id="1250539"/>
    <lineage>
        <taxon>Bacteria</taxon>
        <taxon>Pseudomonadati</taxon>
        <taxon>Pseudomonadota</taxon>
        <taxon>Alphaproteobacteria</taxon>
        <taxon>Rhodobacterales</taxon>
        <taxon>Roseobacteraceae</taxon>
        <taxon>Salipiger</taxon>
    </lineage>
</organism>
<sequence>MVTLEGPMRRFEEIVDIAAERKGGRDAVLAGIPKPKSPDEIAAVPDDRWLAGMARGIFQAGISWTVVENKWPEIEEAFRGFDVGALSMMSEDWFDALVADRRVIRSAPKIAAIRDNAAFLRRLAEDGTPFGRRVADWPEADFAGLLDWLKRDGSRLGGGTAAYLLRSMGKDSFILSQDVVARLVAEGVIDKAPTSRRAMQAVQQAFNTWREESGATLTTISRVLAQSIG</sequence>
<dbReference type="InterPro" id="IPR052891">
    <property type="entry name" value="DNA-3mA_glycosylase"/>
</dbReference>
<name>A0A1P8UX25_9RHOB</name>
<dbReference type="Proteomes" id="UP000187059">
    <property type="component" value="Chromosome"/>
</dbReference>
<evidence type="ECO:0000313" key="2">
    <source>
        <dbReference type="Proteomes" id="UP000187059"/>
    </source>
</evidence>
<dbReference type="SUPFAM" id="SSF48150">
    <property type="entry name" value="DNA-glycosylase"/>
    <property type="match status" value="1"/>
</dbReference>
<dbReference type="PANTHER" id="PTHR30037">
    <property type="entry name" value="DNA-3-METHYLADENINE GLYCOSYLASE 1"/>
    <property type="match status" value="1"/>
</dbReference>
<dbReference type="GO" id="GO:0006284">
    <property type="term" value="P:base-excision repair"/>
    <property type="evidence" value="ECO:0007669"/>
    <property type="project" value="InterPro"/>
</dbReference>
<keyword evidence="1" id="KW-0326">Glycosidase</keyword>
<dbReference type="Pfam" id="PF03352">
    <property type="entry name" value="Adenine_glyco"/>
    <property type="match status" value="1"/>
</dbReference>
<dbReference type="EMBL" id="CP015093">
    <property type="protein sequence ID" value="APZ53886.1"/>
    <property type="molecule type" value="Genomic_DNA"/>
</dbReference>
<dbReference type="STRING" id="1250539.Ga0080574_TMP3552"/>
<dbReference type="GO" id="GO:0008725">
    <property type="term" value="F:DNA-3-methyladenine glycosylase activity"/>
    <property type="evidence" value="ECO:0007669"/>
    <property type="project" value="UniProtKB-EC"/>
</dbReference>
<evidence type="ECO:0000313" key="1">
    <source>
        <dbReference type="EMBL" id="APZ53886.1"/>
    </source>
</evidence>
<keyword evidence="1" id="KW-0378">Hydrolase</keyword>
<accession>A0A1P8UX25</accession>
<proteinExistence type="predicted"/>
<protein>
    <submittedName>
        <fullName evidence="1">3-methyladenine DNA glycosylase</fullName>
        <ecNumber evidence="1">3.2.2.20</ecNumber>
    </submittedName>
</protein>
<dbReference type="Gene3D" id="1.10.340.30">
    <property type="entry name" value="Hypothetical protein, domain 2"/>
    <property type="match status" value="1"/>
</dbReference>
<dbReference type="EC" id="3.2.2.20" evidence="1"/>
<dbReference type="InterPro" id="IPR005019">
    <property type="entry name" value="Adenine_glyco"/>
</dbReference>
<gene>
    <name evidence="1" type="ORF">Ga0080574_TMP3552</name>
</gene>
<keyword evidence="2" id="KW-1185">Reference proteome</keyword>
<dbReference type="KEGG" id="paby:Ga0080574_TMP3552"/>
<dbReference type="InterPro" id="IPR011257">
    <property type="entry name" value="DNA_glycosylase"/>
</dbReference>
<reference evidence="1 2" key="1">
    <citation type="submission" date="2016-04" db="EMBL/GenBank/DDBJ databases">
        <title>Deep-sea bacteria in the southern Pacific.</title>
        <authorList>
            <person name="Tang K."/>
        </authorList>
    </citation>
    <scope>NUCLEOTIDE SEQUENCE [LARGE SCALE GENOMIC DNA]</scope>
    <source>
        <strain evidence="1 2">JLT2014</strain>
    </source>
</reference>
<dbReference type="AlphaFoldDB" id="A0A1P8UX25"/>